<evidence type="ECO:0000256" key="1">
    <source>
        <dbReference type="SAM" id="MobiDB-lite"/>
    </source>
</evidence>
<keyword evidence="2" id="KW-1185">Reference proteome</keyword>
<evidence type="ECO:0000313" key="2">
    <source>
        <dbReference type="Proteomes" id="UP000887574"/>
    </source>
</evidence>
<name>A0A915CNS8_9BILA</name>
<feature type="region of interest" description="Disordered" evidence="1">
    <location>
        <begin position="52"/>
        <end position="86"/>
    </location>
</feature>
<feature type="compositionally biased region" description="Polar residues" evidence="1">
    <location>
        <begin position="57"/>
        <end position="80"/>
    </location>
</feature>
<protein>
    <submittedName>
        <fullName evidence="3">Uncharacterized protein</fullName>
    </submittedName>
</protein>
<dbReference type="AlphaFoldDB" id="A0A915CNS8"/>
<sequence>MTSSKADRLTSNTASPAVPVIRRSLLWWCLPWSSQPKSPQASLQSSRWVSPMGVSASLPSSCQPQPNQWWTSAQSSSQPMPKSRMV</sequence>
<dbReference type="Proteomes" id="UP000887574">
    <property type="component" value="Unplaced"/>
</dbReference>
<accession>A0A915CNS8</accession>
<reference evidence="3" key="1">
    <citation type="submission" date="2022-11" db="UniProtKB">
        <authorList>
            <consortium name="WormBaseParasite"/>
        </authorList>
    </citation>
    <scope>IDENTIFICATION</scope>
</reference>
<proteinExistence type="predicted"/>
<dbReference type="WBParaSite" id="jg11051">
    <property type="protein sequence ID" value="jg11051"/>
    <property type="gene ID" value="jg11051"/>
</dbReference>
<organism evidence="2 3">
    <name type="scientific">Ditylenchus dipsaci</name>
    <dbReference type="NCBI Taxonomy" id="166011"/>
    <lineage>
        <taxon>Eukaryota</taxon>
        <taxon>Metazoa</taxon>
        <taxon>Ecdysozoa</taxon>
        <taxon>Nematoda</taxon>
        <taxon>Chromadorea</taxon>
        <taxon>Rhabditida</taxon>
        <taxon>Tylenchina</taxon>
        <taxon>Tylenchomorpha</taxon>
        <taxon>Sphaerularioidea</taxon>
        <taxon>Anguinidae</taxon>
        <taxon>Anguininae</taxon>
        <taxon>Ditylenchus</taxon>
    </lineage>
</organism>
<evidence type="ECO:0000313" key="3">
    <source>
        <dbReference type="WBParaSite" id="jg11051"/>
    </source>
</evidence>